<evidence type="ECO:0000256" key="3">
    <source>
        <dbReference type="ARBA" id="ARBA00023136"/>
    </source>
</evidence>
<comment type="subunit">
    <text evidence="5">Component of the PI(3,5)P2 regulatory complex at least composed of ATG18, SAC/FIG4, FAB1 and VAC14.</text>
</comment>
<reference evidence="6" key="1">
    <citation type="submission" date="2015-06" db="UniProtKB">
        <authorList>
            <consortium name="EnsemblPlants"/>
        </authorList>
    </citation>
    <scope>IDENTIFICATION</scope>
</reference>
<evidence type="ECO:0000256" key="5">
    <source>
        <dbReference type="ARBA" id="ARBA00023464"/>
    </source>
</evidence>
<keyword evidence="3" id="KW-0472">Membrane</keyword>
<protein>
    <submittedName>
        <fullName evidence="6">Uncharacterized protein</fullName>
    </submittedName>
</protein>
<dbReference type="InterPro" id="IPR043573">
    <property type="entry name" value="Fig4-like"/>
</dbReference>
<dbReference type="Pfam" id="PF02383">
    <property type="entry name" value="Syja_N"/>
    <property type="match status" value="1"/>
</dbReference>
<dbReference type="PANTHER" id="PTHR45738:SF5">
    <property type="entry name" value="POLYPHOSPHOINOSITIDE PHOSPHATASE"/>
    <property type="match status" value="1"/>
</dbReference>
<comment type="subcellular location">
    <subcellularLocation>
        <location evidence="1">Vacuole membrane</location>
        <topology evidence="1">Peripheral membrane protein</topology>
    </subcellularLocation>
</comment>
<evidence type="ECO:0000256" key="1">
    <source>
        <dbReference type="ARBA" id="ARBA00004148"/>
    </source>
</evidence>
<dbReference type="PANTHER" id="PTHR45738">
    <property type="entry name" value="POLYPHOSPHOINOSITIDE PHOSPHATASE"/>
    <property type="match status" value="1"/>
</dbReference>
<evidence type="ECO:0000256" key="4">
    <source>
        <dbReference type="ARBA" id="ARBA00023337"/>
    </source>
</evidence>
<proteinExistence type="predicted"/>
<dbReference type="AlphaFoldDB" id="N1QWE8"/>
<dbReference type="PROSITE" id="PS50275">
    <property type="entry name" value="SAC"/>
    <property type="match status" value="1"/>
</dbReference>
<organism evidence="6">
    <name type="scientific">Aegilops tauschii</name>
    <name type="common">Tausch's goatgrass</name>
    <name type="synonym">Aegilops squarrosa</name>
    <dbReference type="NCBI Taxonomy" id="37682"/>
    <lineage>
        <taxon>Eukaryota</taxon>
        <taxon>Viridiplantae</taxon>
        <taxon>Streptophyta</taxon>
        <taxon>Embryophyta</taxon>
        <taxon>Tracheophyta</taxon>
        <taxon>Spermatophyta</taxon>
        <taxon>Magnoliopsida</taxon>
        <taxon>Liliopsida</taxon>
        <taxon>Poales</taxon>
        <taxon>Poaceae</taxon>
        <taxon>BOP clade</taxon>
        <taxon>Pooideae</taxon>
        <taxon>Triticodae</taxon>
        <taxon>Triticeae</taxon>
        <taxon>Triticinae</taxon>
        <taxon>Aegilops</taxon>
    </lineage>
</organism>
<name>N1QWE8_AEGTA</name>
<dbReference type="InterPro" id="IPR002013">
    <property type="entry name" value="SAC_dom"/>
</dbReference>
<comment type="catalytic activity">
    <reaction evidence="4">
        <text>a 1,2-diacyl-sn-glycero-3-phospho-(1D-myo-inositol-3,5-bisphosphate) + H2O = a 1,2-diacyl-sn-glycero-3-phospho-(1D-myo-inositol-3-phosphate) + phosphate</text>
        <dbReference type="Rhea" id="RHEA:32955"/>
        <dbReference type="ChEBI" id="CHEBI:15377"/>
        <dbReference type="ChEBI" id="CHEBI:43474"/>
        <dbReference type="ChEBI" id="CHEBI:57923"/>
        <dbReference type="ChEBI" id="CHEBI:58088"/>
    </reaction>
</comment>
<evidence type="ECO:0000256" key="2">
    <source>
        <dbReference type="ARBA" id="ARBA00022801"/>
    </source>
</evidence>
<dbReference type="GO" id="GO:0046856">
    <property type="term" value="P:phosphatidylinositol dephosphorylation"/>
    <property type="evidence" value="ECO:0007669"/>
    <property type="project" value="InterPro"/>
</dbReference>
<dbReference type="EnsemblPlants" id="EMT13873">
    <property type="protein sequence ID" value="EMT13873"/>
    <property type="gene ID" value="F775_31167"/>
</dbReference>
<dbReference type="GO" id="GO:0043813">
    <property type="term" value="F:phosphatidylinositol-3,5-bisphosphate 5-phosphatase activity"/>
    <property type="evidence" value="ECO:0007669"/>
    <property type="project" value="InterPro"/>
</dbReference>
<keyword evidence="2" id="KW-0378">Hydrolase</keyword>
<evidence type="ECO:0000313" key="6">
    <source>
        <dbReference type="EnsemblPlants" id="EMT13873"/>
    </source>
</evidence>
<dbReference type="ExpressionAtlas" id="N1QWE8">
    <property type="expression patterns" value="baseline"/>
</dbReference>
<dbReference type="GO" id="GO:0005774">
    <property type="term" value="C:vacuolar membrane"/>
    <property type="evidence" value="ECO:0007669"/>
    <property type="project" value="UniProtKB-SubCell"/>
</dbReference>
<accession>N1QWE8</accession>
<sequence>MIMLNKDSSDPFPARPSVLWLGMDLETSLFKQRWRGGGGILVVDLCPRAPPLRWRLLQRRRGAWEVVQERMQIVVCIDDIWKTEHVLDSWFMDGRYGFLLRRFSRGGVPDLEFDGVSGVLPRSDSFNGKGFTFEEDALTTWSRVPRRTPSAFRYNIRSAPFFPFPIVPFHPLFPCALRSGSMAAEADDPTAASATLEKFRLYETRARFYVIGSSREKRWFRVLKIDRSEPSELHLSEDPVWYSQQEVKSLLQRIAEGNRSTGGLTFVTKAYGIAGIKAQKSSRLKFLVCYFLAPISRCIKFLESYYLILVTKRRQIGCICGHAIYCIDESQMITIPHSSVQTDVATSKNELRYKKLLASVDLTKDFFYSYTYPIMQSLQQNVTSAGMKETPYENLFVWNTFLTEPIRSRCHNALWSVALVHGHFKQVKLSVFGRELNVILISRRSRHFAGTRYLKRGVNDHGKVANDVETEQIVFEEEAGSWKGRMSAIVQMRGSIPLFWSQEAGRLSPKPDIFVQRYDPTYEATKLHFEDLAQRYGQPIIILNLIKTVEKRPREMMLRREFFNAVGYLNQNVPEERKLRFIHWDFHKFAKSKSANVLGVLGGVASEALDLTGFYYSGKPKVQKRRSIQLSRTSTARDVEIRASSGDLPRLSSNADALGSIASQDMRKEDSKHEPLGDAPCYQTGVLRTNCIDCLDRTNVAQYAYGLAALGRQLHAMGLTDVSKIHPDSSIASALMEMYQSMGDALAHQYGGSAAHNTVFPERQGKWKATTQSREFLKSIKRYYSNAYTDGEKQDAINLFLGYFQPQEGKPALWDLDTDYYLHVTTAGDDSYHLSSPHGNNVPGGSGDAMSPRPTLSPVPACKEDFSRMKLTSFDKLIERTCSSIRNVRLHCDADLRPSGGVGTSAMAPDAALLLRFSEIQLKSPNWLFGQRKHAETVPTAKVTPVENANEGNKDETNVSLCGELNWLSSSADSCEEDNFRRYLAFTTADVDNGWDSGALLYDQDENSGAYKHYSEFCQGPVMDPFEHDPEKEGHYREALSMDIELTDDAQVEAEMKAALDDYQVIGSDLSIIPSCGSLAEDPSQLTRWIIGDEKLRVVGAVQ</sequence>